<keyword evidence="5" id="KW-0472">Membrane</keyword>
<keyword evidence="5" id="KW-0812">Transmembrane</keyword>
<evidence type="ECO:0000256" key="5">
    <source>
        <dbReference type="SAM" id="Phobius"/>
    </source>
</evidence>
<dbReference type="GO" id="GO:0004252">
    <property type="term" value="F:serine-type endopeptidase activity"/>
    <property type="evidence" value="ECO:0007669"/>
    <property type="project" value="InterPro"/>
</dbReference>
<feature type="transmembrane region" description="Helical" evidence="5">
    <location>
        <begin position="573"/>
        <end position="593"/>
    </location>
</feature>
<reference evidence="7 8" key="1">
    <citation type="submission" date="2017-04" db="EMBL/GenBank/DDBJ databases">
        <authorList>
            <person name="Afonso C.L."/>
            <person name="Miller P.J."/>
            <person name="Scott M.A."/>
            <person name="Spackman E."/>
            <person name="Goraichik I."/>
            <person name="Dimitrov K.M."/>
            <person name="Suarez D.L."/>
            <person name="Swayne D.E."/>
        </authorList>
    </citation>
    <scope>NUCLEOTIDE SEQUENCE [LARGE SCALE GENOMIC DNA]</scope>
    <source>
        <strain evidence="8">XA(T)</strain>
    </source>
</reference>
<feature type="region of interest" description="Disordered" evidence="4">
    <location>
        <begin position="541"/>
        <end position="567"/>
    </location>
</feature>
<dbReference type="InterPro" id="IPR000209">
    <property type="entry name" value="Peptidase_S8/S53_dom"/>
</dbReference>
<evidence type="ECO:0000256" key="3">
    <source>
        <dbReference type="ARBA" id="ARBA00022825"/>
    </source>
</evidence>
<gene>
    <name evidence="7" type="ORF">B5808_15695</name>
</gene>
<dbReference type="EMBL" id="CP020715">
    <property type="protein sequence ID" value="ARJ06498.1"/>
    <property type="molecule type" value="Genomic_DNA"/>
</dbReference>
<dbReference type="InterPro" id="IPR023828">
    <property type="entry name" value="Peptidase_S8_Ser-AS"/>
</dbReference>
<dbReference type="RefSeq" id="WP_085020636.1">
    <property type="nucleotide sequence ID" value="NZ_BMHD01000001.1"/>
</dbReference>
<protein>
    <recommendedName>
        <fullName evidence="6">Peptidase S8/S53 domain-containing protein</fullName>
    </recommendedName>
</protein>
<keyword evidence="1" id="KW-0645">Protease</keyword>
<evidence type="ECO:0000256" key="2">
    <source>
        <dbReference type="ARBA" id="ARBA00022801"/>
    </source>
</evidence>
<proteinExistence type="predicted"/>
<keyword evidence="2" id="KW-0378">Hydrolase</keyword>
<keyword evidence="3" id="KW-0720">Serine protease</keyword>
<keyword evidence="5" id="KW-1133">Transmembrane helix</keyword>
<dbReference type="KEGG" id="cphy:B5808_15695"/>
<name>A0A1X9LQB1_9MICO</name>
<feature type="compositionally biased region" description="Low complexity" evidence="4">
    <location>
        <begin position="556"/>
        <end position="567"/>
    </location>
</feature>
<evidence type="ECO:0000313" key="8">
    <source>
        <dbReference type="Proteomes" id="UP000192775"/>
    </source>
</evidence>
<dbReference type="GO" id="GO:0006508">
    <property type="term" value="P:proteolysis"/>
    <property type="evidence" value="ECO:0007669"/>
    <property type="project" value="UniProtKB-KW"/>
</dbReference>
<dbReference type="AlphaFoldDB" id="A0A1X9LQB1"/>
<dbReference type="STRING" id="1619308.B5808_15695"/>
<evidence type="ECO:0000256" key="1">
    <source>
        <dbReference type="ARBA" id="ARBA00022670"/>
    </source>
</evidence>
<feature type="compositionally biased region" description="Pro residues" evidence="4">
    <location>
        <begin position="544"/>
        <end position="555"/>
    </location>
</feature>
<dbReference type="InterPro" id="IPR036852">
    <property type="entry name" value="Peptidase_S8/S53_dom_sf"/>
</dbReference>
<feature type="domain" description="Peptidase S8/S53" evidence="6">
    <location>
        <begin position="380"/>
        <end position="510"/>
    </location>
</feature>
<evidence type="ECO:0000313" key="7">
    <source>
        <dbReference type="EMBL" id="ARJ06498.1"/>
    </source>
</evidence>
<keyword evidence="8" id="KW-1185">Reference proteome</keyword>
<dbReference type="Gene3D" id="3.40.50.200">
    <property type="entry name" value="Peptidase S8/S53 domain"/>
    <property type="match status" value="2"/>
</dbReference>
<sequence length="625" mass="63231">MRVSRPALTAERREGVVVDATRTRVLQGLGAAVAVALVLIGGPLPAQAEPTASDLDGCRAIPADAAPALHAEPSALGGIDGTGVTVGIISDSFDSSSTTHSRAADDIAAGLLPGPGNPCGHEQPVELVGPQPSTGSDEGRAMAQVVHSVAPGARLMFIASPEDQDAAAFAQTIQQLADAGADVIVDDEVLFDEPAYEQSVVGRTIETLAAQGIVYLTSAGNYSVGGAPGTASEGYDIAGWSTGAYRPTSCPDAVVDALRAKGRTGSLDCMDFAQDAAPDATDTLRISTSDPQNGVLYWAEPVGAVRGSFVPVLTSPDGTVIVGATEQGTPAAALILPALPLGDYDLSIVRDAQVPITPAITLRWSLKEGLLDAEYHASVGDDVVGATITGHQADESVISVAAASVASPTVAEPYSSAGPAVHLFESTPSGVSVPLAEPMVFPGPDITGVARMRTNFFSTRHPVAGQPGVWEFWGTSAAAPSMAGVVALGKQVAPGVTTAEVKAALAATARPSTAPYAHIDPVRMTGPGVADASAFVALLRGADPTPPAPPVPPTPDVSEPAASAPQLAATGAAPAPLGALAALLAGLGGMLLARARARSGRFRCLCGESRGQWARETPTTQRNRP</sequence>
<dbReference type="Pfam" id="PF00082">
    <property type="entry name" value="Peptidase_S8"/>
    <property type="match status" value="1"/>
</dbReference>
<evidence type="ECO:0000259" key="6">
    <source>
        <dbReference type="Pfam" id="PF00082"/>
    </source>
</evidence>
<accession>A0A1X9LQB1</accession>
<evidence type="ECO:0000256" key="4">
    <source>
        <dbReference type="SAM" id="MobiDB-lite"/>
    </source>
</evidence>
<dbReference type="PROSITE" id="PS00138">
    <property type="entry name" value="SUBTILASE_SER"/>
    <property type="match status" value="1"/>
</dbReference>
<organism evidence="7 8">
    <name type="scientific">Cnuibacter physcomitrellae</name>
    <dbReference type="NCBI Taxonomy" id="1619308"/>
    <lineage>
        <taxon>Bacteria</taxon>
        <taxon>Bacillati</taxon>
        <taxon>Actinomycetota</taxon>
        <taxon>Actinomycetes</taxon>
        <taxon>Micrococcales</taxon>
        <taxon>Microbacteriaceae</taxon>
        <taxon>Cnuibacter</taxon>
    </lineage>
</organism>
<dbReference type="Proteomes" id="UP000192775">
    <property type="component" value="Chromosome"/>
</dbReference>
<dbReference type="SUPFAM" id="SSF52743">
    <property type="entry name" value="Subtilisin-like"/>
    <property type="match status" value="1"/>
</dbReference>